<accession>A0ABV7ACY4</accession>
<evidence type="ECO:0000313" key="8">
    <source>
        <dbReference type="Proteomes" id="UP001595443"/>
    </source>
</evidence>
<keyword evidence="2 4" id="KW-0238">DNA-binding</keyword>
<evidence type="ECO:0000256" key="1">
    <source>
        <dbReference type="ARBA" id="ARBA00023015"/>
    </source>
</evidence>
<feature type="DNA-binding region" description="H-T-H motif" evidence="4">
    <location>
        <begin position="26"/>
        <end position="45"/>
    </location>
</feature>
<evidence type="ECO:0000256" key="5">
    <source>
        <dbReference type="SAM" id="MobiDB-lite"/>
    </source>
</evidence>
<evidence type="ECO:0000256" key="4">
    <source>
        <dbReference type="PROSITE-ProRule" id="PRU00335"/>
    </source>
</evidence>
<dbReference type="RefSeq" id="WP_377831432.1">
    <property type="nucleotide sequence ID" value="NZ_JBHRSK010000002.1"/>
</dbReference>
<keyword evidence="3" id="KW-0804">Transcription</keyword>
<evidence type="ECO:0000259" key="6">
    <source>
        <dbReference type="PROSITE" id="PS50977"/>
    </source>
</evidence>
<reference evidence="8" key="1">
    <citation type="journal article" date="2019" name="Int. J. Syst. Evol. Microbiol.">
        <title>The Global Catalogue of Microorganisms (GCM) 10K type strain sequencing project: providing services to taxonomists for standard genome sequencing and annotation.</title>
        <authorList>
            <consortium name="The Broad Institute Genomics Platform"/>
            <consortium name="The Broad Institute Genome Sequencing Center for Infectious Disease"/>
            <person name="Wu L."/>
            <person name="Ma J."/>
        </authorList>
    </citation>
    <scope>NUCLEOTIDE SEQUENCE [LARGE SCALE GENOMIC DNA]</scope>
    <source>
        <strain evidence="8">KCTC 62192</strain>
    </source>
</reference>
<dbReference type="EMBL" id="JBHRSK010000002">
    <property type="protein sequence ID" value="MFC2966806.1"/>
    <property type="molecule type" value="Genomic_DNA"/>
</dbReference>
<dbReference type="Gene3D" id="1.10.357.10">
    <property type="entry name" value="Tetracycline Repressor, domain 2"/>
    <property type="match status" value="1"/>
</dbReference>
<feature type="domain" description="HTH tetR-type" evidence="6">
    <location>
        <begin position="3"/>
        <end position="63"/>
    </location>
</feature>
<name>A0ABV7ACY4_9RHOB</name>
<feature type="region of interest" description="Disordered" evidence="5">
    <location>
        <begin position="197"/>
        <end position="221"/>
    </location>
</feature>
<dbReference type="Pfam" id="PF16925">
    <property type="entry name" value="TetR_C_13"/>
    <property type="match status" value="1"/>
</dbReference>
<dbReference type="SUPFAM" id="SSF48498">
    <property type="entry name" value="Tetracyclin repressor-like, C-terminal domain"/>
    <property type="match status" value="1"/>
</dbReference>
<feature type="compositionally biased region" description="Gly residues" evidence="5">
    <location>
        <begin position="211"/>
        <end position="221"/>
    </location>
</feature>
<organism evidence="7 8">
    <name type="scientific">Acidimangrovimonas pyrenivorans</name>
    <dbReference type="NCBI Taxonomy" id="2030798"/>
    <lineage>
        <taxon>Bacteria</taxon>
        <taxon>Pseudomonadati</taxon>
        <taxon>Pseudomonadota</taxon>
        <taxon>Alphaproteobacteria</taxon>
        <taxon>Rhodobacterales</taxon>
        <taxon>Paracoccaceae</taxon>
        <taxon>Acidimangrovimonas</taxon>
    </lineage>
</organism>
<dbReference type="PROSITE" id="PS50977">
    <property type="entry name" value="HTH_TETR_2"/>
    <property type="match status" value="1"/>
</dbReference>
<dbReference type="PANTHER" id="PTHR47506">
    <property type="entry name" value="TRANSCRIPTIONAL REGULATORY PROTEIN"/>
    <property type="match status" value="1"/>
</dbReference>
<dbReference type="InterPro" id="IPR001647">
    <property type="entry name" value="HTH_TetR"/>
</dbReference>
<keyword evidence="8" id="KW-1185">Reference proteome</keyword>
<proteinExistence type="predicted"/>
<dbReference type="Pfam" id="PF00440">
    <property type="entry name" value="TetR_N"/>
    <property type="match status" value="1"/>
</dbReference>
<dbReference type="InterPro" id="IPR009057">
    <property type="entry name" value="Homeodomain-like_sf"/>
</dbReference>
<evidence type="ECO:0000256" key="2">
    <source>
        <dbReference type="ARBA" id="ARBA00023125"/>
    </source>
</evidence>
<dbReference type="Proteomes" id="UP001595443">
    <property type="component" value="Unassembled WGS sequence"/>
</dbReference>
<dbReference type="PRINTS" id="PR00455">
    <property type="entry name" value="HTHTETR"/>
</dbReference>
<evidence type="ECO:0000313" key="7">
    <source>
        <dbReference type="EMBL" id="MFC2966806.1"/>
    </source>
</evidence>
<evidence type="ECO:0000256" key="3">
    <source>
        <dbReference type="ARBA" id="ARBA00023163"/>
    </source>
</evidence>
<protein>
    <submittedName>
        <fullName evidence="7">TetR family transcriptional regulator C-terminal domain-containing protein</fullName>
    </submittedName>
</protein>
<dbReference type="PANTHER" id="PTHR47506:SF6">
    <property type="entry name" value="HTH-TYPE TRANSCRIPTIONAL REPRESSOR NEMR"/>
    <property type="match status" value="1"/>
</dbReference>
<comment type="caution">
    <text evidence="7">The sequence shown here is derived from an EMBL/GenBank/DDBJ whole genome shotgun (WGS) entry which is preliminary data.</text>
</comment>
<dbReference type="InterPro" id="IPR036271">
    <property type="entry name" value="Tet_transcr_reg_TetR-rel_C_sf"/>
</dbReference>
<dbReference type="InterPro" id="IPR011075">
    <property type="entry name" value="TetR_C"/>
</dbReference>
<sequence length="221" mass="23646">MAKDTKNRLIETGLMLLLERGYSGLGILAVLEATGTPKGSFYHHFRDKEDFALQVIDAYVSGVHEQLEACLSDKATDPLDRIRGFFEATALAYESQGYMGCLMGGIGQELAATSEVFRDKIEGCLAAIAERIAVCLAEAQRQGRLHPDADVAAMSNLIVDGWEGAALRSRLRRSPASLDAMLGFYFAALPTIAPTPSRSAVHSGPSLSGSDGTGPGGLRRR</sequence>
<feature type="compositionally biased region" description="Polar residues" evidence="5">
    <location>
        <begin position="197"/>
        <end position="210"/>
    </location>
</feature>
<gene>
    <name evidence="7" type="ORF">ACFOES_01745</name>
</gene>
<dbReference type="SUPFAM" id="SSF46689">
    <property type="entry name" value="Homeodomain-like"/>
    <property type="match status" value="1"/>
</dbReference>
<keyword evidence="1" id="KW-0805">Transcription regulation</keyword>